<evidence type="ECO:0000256" key="2">
    <source>
        <dbReference type="ARBA" id="ARBA00022679"/>
    </source>
</evidence>
<evidence type="ECO:0000259" key="12">
    <source>
        <dbReference type="Pfam" id="PF13735"/>
    </source>
</evidence>
<comment type="cofactor">
    <cofactor evidence="1">
        <name>Mg(2+)</name>
        <dbReference type="ChEBI" id="CHEBI:18420"/>
    </cofactor>
</comment>
<dbReference type="AlphaFoldDB" id="A0A1M6DED5"/>
<comment type="similarity">
    <text evidence="9">Belongs to the tRNA nucleotidyltransferase/poly(A) polymerase family.</text>
</comment>
<keyword evidence="4" id="KW-0548">Nucleotidyltransferase</keyword>
<name>A0A1M6DED5_PSEXY</name>
<evidence type="ECO:0000256" key="5">
    <source>
        <dbReference type="ARBA" id="ARBA00022723"/>
    </source>
</evidence>
<dbReference type="SUPFAM" id="SSF81891">
    <property type="entry name" value="Poly A polymerase C-terminal region-like"/>
    <property type="match status" value="1"/>
</dbReference>
<dbReference type="GO" id="GO:0000049">
    <property type="term" value="F:tRNA binding"/>
    <property type="evidence" value="ECO:0007669"/>
    <property type="project" value="TreeGrafter"/>
</dbReference>
<keyword evidence="3" id="KW-0819">tRNA processing</keyword>
<keyword evidence="7" id="KW-0460">Magnesium</keyword>
<proteinExistence type="inferred from homology"/>
<feature type="domain" description="tRNA nucleotidyltransferase/poly(A) polymerase RNA and SrmB- binding" evidence="11">
    <location>
        <begin position="168"/>
        <end position="229"/>
    </location>
</feature>
<accession>A0A1M6DED5</accession>
<sequence>MNLPADVQNIISVLESNGHEAYAVGGCVRDCILGKVPHDWDITTSALPEQVKALFERTFDTGIEHGTVTVLMHGVGYEVTTYRVDGKYEDGRHPKEVTFTASLEEDLKRRDFTINAMAYNDIRGLVDLFGGEEDLEAGIIRAVGNPTERFTEDALRMLRALRFSAQLGFEIEQGTYDAIKTLAPTLGKISAERIQVEMVKLVTSAHPERIRDVYATGLTKIFFPEFDDMMECQQVNKHHMYSVGEHTIVSMGLAPDDKVIRLTMMLHDIAKPVCKTTDENGQNHFKMHPVKGAEMARTVLRRLKFDNDTTDKVCNLVKNHDDRPEINPRNVRRMIIRVGQENFNDLLAVKRADCLAQSMYHREEKLSYIDELEKVFNEVVAAGDCLRIKDLQINGKDLIAMGVPQGQRIGAVLSTIFDAVVENPELNQRETLLNMVKSMIK</sequence>
<dbReference type="SUPFAM" id="SSF81301">
    <property type="entry name" value="Nucleotidyltransferase"/>
    <property type="match status" value="1"/>
</dbReference>
<dbReference type="CDD" id="cd05398">
    <property type="entry name" value="NT_ClassII-CCAase"/>
    <property type="match status" value="1"/>
</dbReference>
<organism evidence="13 14">
    <name type="scientific">Pseudobutyrivibrio xylanivorans DSM 14809</name>
    <dbReference type="NCBI Taxonomy" id="1123012"/>
    <lineage>
        <taxon>Bacteria</taxon>
        <taxon>Bacillati</taxon>
        <taxon>Bacillota</taxon>
        <taxon>Clostridia</taxon>
        <taxon>Lachnospirales</taxon>
        <taxon>Lachnospiraceae</taxon>
        <taxon>Pseudobutyrivibrio</taxon>
    </lineage>
</organism>
<dbReference type="GO" id="GO:0000166">
    <property type="term" value="F:nucleotide binding"/>
    <property type="evidence" value="ECO:0007669"/>
    <property type="project" value="UniProtKB-KW"/>
</dbReference>
<dbReference type="InterPro" id="IPR002646">
    <property type="entry name" value="PolA_pol_head_dom"/>
</dbReference>
<evidence type="ECO:0000313" key="13">
    <source>
        <dbReference type="EMBL" id="SHI71563.1"/>
    </source>
</evidence>
<dbReference type="Proteomes" id="UP000184185">
    <property type="component" value="Unassembled WGS sequence"/>
</dbReference>
<dbReference type="Gene3D" id="1.10.246.80">
    <property type="match status" value="1"/>
</dbReference>
<dbReference type="Pfam" id="PF12627">
    <property type="entry name" value="PolyA_pol_RNAbd"/>
    <property type="match status" value="1"/>
</dbReference>
<feature type="domain" description="Poly A polymerase head" evidence="10">
    <location>
        <begin position="21"/>
        <end position="141"/>
    </location>
</feature>
<keyword evidence="8 9" id="KW-0694">RNA-binding</keyword>
<dbReference type="InterPro" id="IPR043519">
    <property type="entry name" value="NT_sf"/>
</dbReference>
<evidence type="ECO:0000256" key="6">
    <source>
        <dbReference type="ARBA" id="ARBA00022741"/>
    </source>
</evidence>
<gene>
    <name evidence="13" type="ORF">SAMN02745725_00949</name>
</gene>
<dbReference type="PANTHER" id="PTHR46173:SF1">
    <property type="entry name" value="CCA TRNA NUCLEOTIDYLTRANSFERASE 1, MITOCHONDRIAL"/>
    <property type="match status" value="1"/>
</dbReference>
<dbReference type="InterPro" id="IPR032828">
    <property type="entry name" value="PolyA_RNA-bd"/>
</dbReference>
<keyword evidence="2 9" id="KW-0808">Transferase</keyword>
<dbReference type="CDD" id="cd00077">
    <property type="entry name" value="HDc"/>
    <property type="match status" value="1"/>
</dbReference>
<dbReference type="InterPro" id="IPR050264">
    <property type="entry name" value="Bact_CCA-adding_enz_type3_sf"/>
</dbReference>
<evidence type="ECO:0000259" key="10">
    <source>
        <dbReference type="Pfam" id="PF01743"/>
    </source>
</evidence>
<protein>
    <submittedName>
        <fullName evidence="13">tRNA nucleotidyltransferase (CCA-adding enzyme)</fullName>
    </submittedName>
</protein>
<evidence type="ECO:0000256" key="8">
    <source>
        <dbReference type="ARBA" id="ARBA00022884"/>
    </source>
</evidence>
<keyword evidence="6" id="KW-0547">Nucleotide-binding</keyword>
<evidence type="ECO:0000256" key="3">
    <source>
        <dbReference type="ARBA" id="ARBA00022694"/>
    </source>
</evidence>
<dbReference type="Gene3D" id="1.10.3090.10">
    <property type="entry name" value="cca-adding enzyme, domain 2"/>
    <property type="match status" value="1"/>
</dbReference>
<dbReference type="InterPro" id="IPR032810">
    <property type="entry name" value="CCA-adding_enz_C"/>
</dbReference>
<evidence type="ECO:0000256" key="4">
    <source>
        <dbReference type="ARBA" id="ARBA00022695"/>
    </source>
</evidence>
<dbReference type="GO" id="GO:0016779">
    <property type="term" value="F:nucleotidyltransferase activity"/>
    <property type="evidence" value="ECO:0007669"/>
    <property type="project" value="UniProtKB-KW"/>
</dbReference>
<feature type="domain" description="CCA-adding enzyme C-terminal" evidence="12">
    <location>
        <begin position="294"/>
        <end position="435"/>
    </location>
</feature>
<dbReference type="GO" id="GO:0046872">
    <property type="term" value="F:metal ion binding"/>
    <property type="evidence" value="ECO:0007669"/>
    <property type="project" value="UniProtKB-KW"/>
</dbReference>
<dbReference type="EMBL" id="FQYQ01000004">
    <property type="protein sequence ID" value="SHI71563.1"/>
    <property type="molecule type" value="Genomic_DNA"/>
</dbReference>
<dbReference type="GO" id="GO:0008033">
    <property type="term" value="P:tRNA processing"/>
    <property type="evidence" value="ECO:0007669"/>
    <property type="project" value="UniProtKB-KW"/>
</dbReference>
<keyword evidence="5" id="KW-0479">Metal-binding</keyword>
<dbReference type="Pfam" id="PF01743">
    <property type="entry name" value="PolyA_pol"/>
    <property type="match status" value="1"/>
</dbReference>
<dbReference type="Pfam" id="PF13735">
    <property type="entry name" value="tRNA_NucTran2_2"/>
    <property type="match status" value="1"/>
</dbReference>
<dbReference type="STRING" id="185007.SAMN02910350_00125"/>
<evidence type="ECO:0000313" key="14">
    <source>
        <dbReference type="Proteomes" id="UP000184185"/>
    </source>
</evidence>
<dbReference type="PANTHER" id="PTHR46173">
    <property type="entry name" value="CCA TRNA NUCLEOTIDYLTRANSFERASE 1, MITOCHONDRIAL"/>
    <property type="match status" value="1"/>
</dbReference>
<evidence type="ECO:0000259" key="11">
    <source>
        <dbReference type="Pfam" id="PF12627"/>
    </source>
</evidence>
<evidence type="ECO:0000256" key="7">
    <source>
        <dbReference type="ARBA" id="ARBA00022842"/>
    </source>
</evidence>
<keyword evidence="14" id="KW-1185">Reference proteome</keyword>
<dbReference type="Gene3D" id="3.30.460.10">
    <property type="entry name" value="Beta Polymerase, domain 2"/>
    <property type="match status" value="1"/>
</dbReference>
<evidence type="ECO:0000256" key="1">
    <source>
        <dbReference type="ARBA" id="ARBA00001946"/>
    </source>
</evidence>
<dbReference type="NCBIfam" id="NF009814">
    <property type="entry name" value="PRK13299.1"/>
    <property type="match status" value="1"/>
</dbReference>
<evidence type="ECO:0000256" key="9">
    <source>
        <dbReference type="RuleBase" id="RU003953"/>
    </source>
</evidence>
<dbReference type="InterPro" id="IPR003607">
    <property type="entry name" value="HD/PDEase_dom"/>
</dbReference>
<reference evidence="13 14" key="1">
    <citation type="submission" date="2016-11" db="EMBL/GenBank/DDBJ databases">
        <authorList>
            <person name="Jaros S."/>
            <person name="Januszkiewicz K."/>
            <person name="Wedrychowicz H."/>
        </authorList>
    </citation>
    <scope>NUCLEOTIDE SEQUENCE [LARGE SCALE GENOMIC DNA]</scope>
    <source>
        <strain evidence="13 14">DSM 14809</strain>
    </source>
</reference>